<name>A0A8T0CZS5_CORYI</name>
<dbReference type="Proteomes" id="UP000806378">
    <property type="component" value="Unassembled WGS sequence"/>
</dbReference>
<protein>
    <submittedName>
        <fullName evidence="2">Uncharacterized protein</fullName>
    </submittedName>
</protein>
<gene>
    <name evidence="2" type="ORF">BT93_L3498</name>
</gene>
<dbReference type="Gramene" id="rna-gnl|WGS:JABURB|Cocit.L3498.2">
    <property type="protein sequence ID" value="cds-KAF7851616.1"/>
    <property type="gene ID" value="gene-BT93_L3498"/>
</dbReference>
<dbReference type="Gramene" id="rna-gnl|WGS:JABURB|Cocit.L3498.3">
    <property type="protein sequence ID" value="cds-KAF7851617.1"/>
    <property type="gene ID" value="gene-BT93_L3498"/>
</dbReference>
<dbReference type="EMBL" id="MU089531">
    <property type="protein sequence ID" value="KAF7851616.1"/>
    <property type="molecule type" value="Genomic_DNA"/>
</dbReference>
<dbReference type="EMBL" id="MU089531">
    <property type="protein sequence ID" value="KAF7851617.1"/>
    <property type="molecule type" value="Genomic_DNA"/>
</dbReference>
<dbReference type="EMBL" id="MU089531">
    <property type="protein sequence ID" value="KAF7851615.1"/>
    <property type="molecule type" value="Genomic_DNA"/>
</dbReference>
<proteinExistence type="predicted"/>
<comment type="caution">
    <text evidence="2">The sequence shown here is derived from an EMBL/GenBank/DDBJ whole genome shotgun (WGS) entry which is preliminary data.</text>
</comment>
<keyword evidence="3" id="KW-1185">Reference proteome</keyword>
<feature type="region of interest" description="Disordered" evidence="1">
    <location>
        <begin position="1"/>
        <end position="21"/>
    </location>
</feature>
<evidence type="ECO:0000313" key="2">
    <source>
        <dbReference type="EMBL" id="KAF7851615.1"/>
    </source>
</evidence>
<sequence length="113" mass="12829">MVMESLGVTPQTLPTPPPSYPGVLSAAPIRRPLPASSDPLHRSACCLRLRHRLYEPHQQMDYGSTKFRTKTCTGFGSIRFFLRALVIQPGLLRLKNWQIEKQSCRMQSMLFNA</sequence>
<organism evidence="2 3">
    <name type="scientific">Corymbia citriodora subsp. variegata</name>
    <dbReference type="NCBI Taxonomy" id="360336"/>
    <lineage>
        <taxon>Eukaryota</taxon>
        <taxon>Viridiplantae</taxon>
        <taxon>Streptophyta</taxon>
        <taxon>Embryophyta</taxon>
        <taxon>Tracheophyta</taxon>
        <taxon>Spermatophyta</taxon>
        <taxon>Magnoliopsida</taxon>
        <taxon>eudicotyledons</taxon>
        <taxon>Gunneridae</taxon>
        <taxon>Pentapetalae</taxon>
        <taxon>rosids</taxon>
        <taxon>malvids</taxon>
        <taxon>Myrtales</taxon>
        <taxon>Myrtaceae</taxon>
        <taxon>Myrtoideae</taxon>
        <taxon>Eucalypteae</taxon>
        <taxon>Corymbia</taxon>
    </lineage>
</organism>
<reference evidence="2" key="1">
    <citation type="submission" date="2020-05" db="EMBL/GenBank/DDBJ databases">
        <title>WGS assembly of Corymbia citriodora subspecies variegata.</title>
        <authorList>
            <person name="Barry K."/>
            <person name="Hundley H."/>
            <person name="Shu S."/>
            <person name="Jenkins J."/>
            <person name="Grimwood J."/>
            <person name="Baten A."/>
        </authorList>
    </citation>
    <scope>NUCLEOTIDE SEQUENCE</scope>
    <source>
        <strain evidence="2">CV2-018</strain>
    </source>
</reference>
<evidence type="ECO:0000313" key="3">
    <source>
        <dbReference type="Proteomes" id="UP000806378"/>
    </source>
</evidence>
<evidence type="ECO:0000256" key="1">
    <source>
        <dbReference type="SAM" id="MobiDB-lite"/>
    </source>
</evidence>
<dbReference type="AlphaFoldDB" id="A0A8T0CZS5"/>
<dbReference type="Gramene" id="rna-gnl|WGS:JABURB|Cocit.L3498.1">
    <property type="protein sequence ID" value="cds-KAF7851615.1"/>
    <property type="gene ID" value="gene-BT93_L3498"/>
</dbReference>
<accession>A0A8T0CZS5</accession>